<gene>
    <name evidence="2" type="ordered locus">Emtol_0321</name>
</gene>
<geneLocation type="plasmid" evidence="2 3">
    <name>pEMTOL01</name>
</geneLocation>
<keyword evidence="1" id="KW-1133">Transmembrane helix</keyword>
<dbReference type="RefSeq" id="WP_015026334.1">
    <property type="nucleotide sequence ID" value="NC_018742.1"/>
</dbReference>
<dbReference type="EMBL" id="CP002962">
    <property type="protein sequence ID" value="AFK05588.1"/>
    <property type="molecule type" value="Genomic_DNA"/>
</dbReference>
<feature type="transmembrane region" description="Helical" evidence="1">
    <location>
        <begin position="44"/>
        <end position="65"/>
    </location>
</feature>
<evidence type="ECO:0000313" key="3">
    <source>
        <dbReference type="Proteomes" id="UP000002875"/>
    </source>
</evidence>
<protein>
    <recommendedName>
        <fullName evidence="4">DUF4134 domain-containing protein</fullName>
    </recommendedName>
</protein>
<keyword evidence="2" id="KW-0614">Plasmid</keyword>
<dbReference type="Proteomes" id="UP000002875">
    <property type="component" value="Plasmid pEMTOL01"/>
</dbReference>
<keyword evidence="1" id="KW-0472">Membrane</keyword>
<feature type="transmembrane region" description="Helical" evidence="1">
    <location>
        <begin position="14"/>
        <end position="32"/>
    </location>
</feature>
<name>A0ABN4ASJ7_EMTOG</name>
<evidence type="ECO:0000313" key="2">
    <source>
        <dbReference type="EMBL" id="AFK05588.1"/>
    </source>
</evidence>
<dbReference type="Pfam" id="PF13572">
    <property type="entry name" value="DUF4134"/>
    <property type="match status" value="1"/>
</dbReference>
<organism evidence="2 3">
    <name type="scientific">Emticicia oligotrophica (strain DSM 17448 / CIP 109782 / MTCC 6937 / GPTSA100-15)</name>
    <dbReference type="NCBI Taxonomy" id="929562"/>
    <lineage>
        <taxon>Bacteria</taxon>
        <taxon>Pseudomonadati</taxon>
        <taxon>Bacteroidota</taxon>
        <taxon>Cytophagia</taxon>
        <taxon>Cytophagales</taxon>
        <taxon>Leadbetterellaceae</taxon>
        <taxon>Emticicia</taxon>
    </lineage>
</organism>
<sequence>MAELISIFFAVKRIIQAITMIIAIVVGFRIYRKWNGGEDIEESIYYWFFGLISTTIAVELVARLFKL</sequence>
<dbReference type="InterPro" id="IPR025408">
    <property type="entry name" value="DUF4134"/>
</dbReference>
<proteinExistence type="predicted"/>
<evidence type="ECO:0000256" key="1">
    <source>
        <dbReference type="SAM" id="Phobius"/>
    </source>
</evidence>
<keyword evidence="1" id="KW-0812">Transmembrane</keyword>
<accession>A0ABN4ASJ7</accession>
<reference evidence="2 3" key="1">
    <citation type="submission" date="2011-07" db="EMBL/GenBank/DDBJ databases">
        <title>The complete genome of plasmid 1 of Emticicia oligotrophica DSM 17448.</title>
        <authorList>
            <consortium name="US DOE Joint Genome Institute (JGI-PGF)"/>
            <person name="Lucas S."/>
            <person name="Han J."/>
            <person name="Lapidus A."/>
            <person name="Bruce D."/>
            <person name="Goodwin L."/>
            <person name="Pitluck S."/>
            <person name="Peters L."/>
            <person name="Kyrpides N."/>
            <person name="Mavromatis K."/>
            <person name="Ivanova N."/>
            <person name="Ovchinnikova G."/>
            <person name="Teshima H."/>
            <person name="Detter J.C."/>
            <person name="Tapia R."/>
            <person name="Han C."/>
            <person name="Land M."/>
            <person name="Hauser L."/>
            <person name="Markowitz V."/>
            <person name="Cheng J.-F."/>
            <person name="Hugenholtz P."/>
            <person name="Woyke T."/>
            <person name="Wu D."/>
            <person name="Tindall B."/>
            <person name="Pomrenke H."/>
            <person name="Brambilla E."/>
            <person name="Klenk H.-P."/>
            <person name="Eisen J.A."/>
        </authorList>
    </citation>
    <scope>NUCLEOTIDE SEQUENCE [LARGE SCALE GENOMIC DNA]</scope>
    <source>
        <strain evidence="3">DSM 17448 / GPTSA100-15</strain>
        <plasmid evidence="2 3">pEMTOL01</plasmid>
    </source>
</reference>
<keyword evidence="3" id="KW-1185">Reference proteome</keyword>
<evidence type="ECO:0008006" key="4">
    <source>
        <dbReference type="Google" id="ProtNLM"/>
    </source>
</evidence>